<dbReference type="Pfam" id="PF00278">
    <property type="entry name" value="Orn_DAP_Arg_deC"/>
    <property type="match status" value="1"/>
</dbReference>
<name>A0A839YXU1_9SPHN</name>
<dbReference type="EMBL" id="JACICF010000001">
    <property type="protein sequence ID" value="MBB3763846.1"/>
    <property type="molecule type" value="Genomic_DNA"/>
</dbReference>
<feature type="domain" description="Orn/DAP/Arg decarboxylase 2 N-terminal" evidence="6">
    <location>
        <begin position="42"/>
        <end position="284"/>
    </location>
</feature>
<evidence type="ECO:0000256" key="3">
    <source>
        <dbReference type="PIRSR" id="PIRSR600183-50"/>
    </source>
</evidence>
<dbReference type="PANTHER" id="PTHR43727:SF2">
    <property type="entry name" value="GROUP IV DECARBOXYLASE"/>
    <property type="match status" value="1"/>
</dbReference>
<reference evidence="7 8" key="1">
    <citation type="submission" date="2020-08" db="EMBL/GenBank/DDBJ databases">
        <title>Genomic Encyclopedia of Type Strains, Phase IV (KMG-IV): sequencing the most valuable type-strain genomes for metagenomic binning, comparative biology and taxonomic classification.</title>
        <authorList>
            <person name="Goeker M."/>
        </authorList>
    </citation>
    <scope>NUCLEOTIDE SEQUENCE [LARGE SCALE GENOMIC DNA]</scope>
    <source>
        <strain evidence="7 8">DSM 24194</strain>
    </source>
</reference>
<dbReference type="Proteomes" id="UP000578569">
    <property type="component" value="Unassembled WGS sequence"/>
</dbReference>
<dbReference type="PRINTS" id="PR01179">
    <property type="entry name" value="ODADCRBXLASE"/>
</dbReference>
<dbReference type="Pfam" id="PF02784">
    <property type="entry name" value="Orn_Arg_deC_N"/>
    <property type="match status" value="1"/>
</dbReference>
<dbReference type="Gene3D" id="3.20.20.10">
    <property type="entry name" value="Alanine racemase"/>
    <property type="match status" value="1"/>
</dbReference>
<evidence type="ECO:0000256" key="1">
    <source>
        <dbReference type="ARBA" id="ARBA00001933"/>
    </source>
</evidence>
<dbReference type="InterPro" id="IPR022644">
    <property type="entry name" value="De-COase2_N"/>
</dbReference>
<protein>
    <submittedName>
        <fullName evidence="7">Diaminopimelate decarboxylase</fullName>
        <ecNumber evidence="7">4.1.1.20</ecNumber>
    </submittedName>
</protein>
<evidence type="ECO:0000259" key="5">
    <source>
        <dbReference type="Pfam" id="PF00278"/>
    </source>
</evidence>
<dbReference type="AlphaFoldDB" id="A0A839YXU1"/>
<dbReference type="GO" id="GO:0009089">
    <property type="term" value="P:lysine biosynthetic process via diaminopimelate"/>
    <property type="evidence" value="ECO:0007669"/>
    <property type="project" value="TreeGrafter"/>
</dbReference>
<dbReference type="InterPro" id="IPR000183">
    <property type="entry name" value="Orn/DAP/Arg_de-COase"/>
</dbReference>
<dbReference type="PANTHER" id="PTHR43727">
    <property type="entry name" value="DIAMINOPIMELATE DECARBOXYLASE"/>
    <property type="match status" value="1"/>
</dbReference>
<feature type="domain" description="Orn/DAP/Arg decarboxylase 2 C-terminal" evidence="5">
    <location>
        <begin position="38"/>
        <end position="380"/>
    </location>
</feature>
<dbReference type="GO" id="GO:0008836">
    <property type="term" value="F:diaminopimelate decarboxylase activity"/>
    <property type="evidence" value="ECO:0007669"/>
    <property type="project" value="UniProtKB-EC"/>
</dbReference>
<evidence type="ECO:0000256" key="4">
    <source>
        <dbReference type="RuleBase" id="RU003737"/>
    </source>
</evidence>
<keyword evidence="2 3" id="KW-0663">Pyridoxal phosphate</keyword>
<keyword evidence="7" id="KW-0456">Lyase</keyword>
<dbReference type="InterPro" id="IPR022643">
    <property type="entry name" value="De-COase2_C"/>
</dbReference>
<evidence type="ECO:0000313" key="7">
    <source>
        <dbReference type="EMBL" id="MBB3763846.1"/>
    </source>
</evidence>
<organism evidence="7 8">
    <name type="scientific">Sphingomicrobium lutaoense</name>
    <dbReference type="NCBI Taxonomy" id="515949"/>
    <lineage>
        <taxon>Bacteria</taxon>
        <taxon>Pseudomonadati</taxon>
        <taxon>Pseudomonadota</taxon>
        <taxon>Alphaproteobacteria</taxon>
        <taxon>Sphingomonadales</taxon>
        <taxon>Sphingomonadaceae</taxon>
        <taxon>Sphingomicrobium</taxon>
    </lineage>
</organism>
<accession>A0A839YXU1</accession>
<dbReference type="EC" id="4.1.1.20" evidence="7"/>
<dbReference type="Gene3D" id="2.40.37.10">
    <property type="entry name" value="Lyase, Ornithine Decarboxylase, Chain A, domain 1"/>
    <property type="match status" value="1"/>
</dbReference>
<comment type="similarity">
    <text evidence="4">Belongs to the Orn/Lys/Arg decarboxylase class-II family.</text>
</comment>
<keyword evidence="8" id="KW-1185">Reference proteome</keyword>
<dbReference type="SUPFAM" id="SSF51419">
    <property type="entry name" value="PLP-binding barrel"/>
    <property type="match status" value="1"/>
</dbReference>
<proteinExistence type="inferred from homology"/>
<evidence type="ECO:0000313" key="8">
    <source>
        <dbReference type="Proteomes" id="UP000578569"/>
    </source>
</evidence>
<feature type="modified residue" description="N6-(pyridoxal phosphate)lysine" evidence="3">
    <location>
        <position position="64"/>
    </location>
</feature>
<dbReference type="InterPro" id="IPR009006">
    <property type="entry name" value="Ala_racemase/Decarboxylase_C"/>
</dbReference>
<dbReference type="NCBIfam" id="TIGR03099">
    <property type="entry name" value="dCO2ase_PEP1"/>
    <property type="match status" value="1"/>
</dbReference>
<evidence type="ECO:0000256" key="2">
    <source>
        <dbReference type="ARBA" id="ARBA00022898"/>
    </source>
</evidence>
<dbReference type="InterPro" id="IPR017530">
    <property type="entry name" value="DCO2ase_PEP1"/>
</dbReference>
<comment type="cofactor">
    <cofactor evidence="1 3">
        <name>pyridoxal 5'-phosphate</name>
        <dbReference type="ChEBI" id="CHEBI:597326"/>
    </cofactor>
</comment>
<gene>
    <name evidence="7" type="ORF">FHS50_000869</name>
</gene>
<evidence type="ECO:0000259" key="6">
    <source>
        <dbReference type="Pfam" id="PF02784"/>
    </source>
</evidence>
<dbReference type="SUPFAM" id="SSF50621">
    <property type="entry name" value="Alanine racemase C-terminal domain-like"/>
    <property type="match status" value="1"/>
</dbReference>
<sequence>MGPIPPYFDATPTGHLRIGGKEAGDWLEEGDAPLFVYSADVVRQKVARLRSEFPDRVKLHYAVKANPYRPLLEIMSEEVDGLDLASRGELDQVKGLGLPLSMAGPGKSDADLAAALKAGVTIHLESEGEAERALSLGRELSLRPQLAIRINPPFALKGAGMKMGGLASPFGVDADRVPALVRLLVEADADWRGYHIYAGSQSLSADALIESHRATLDLVRSLTEKTGKIPAEVNLGGGFGIPYFPREKELDSAAVGKALADALSDLPAEYADTRFILELGRWLVGEAGIYLTRVLDRKESHGKTFLVTDGGLHHVLAASGNFGQFLRRNYPIANTSRFSEEAQMEASVVGRLCTPLDLLGDEVMLPDTKVGDIIAIFCQGAYGLSASPTAFLGQPSAKEILNDQ</sequence>
<feature type="active site" description="Proton donor" evidence="3">
    <location>
        <position position="353"/>
    </location>
</feature>
<dbReference type="InterPro" id="IPR029066">
    <property type="entry name" value="PLP-binding_barrel"/>
</dbReference>
<comment type="caution">
    <text evidence="7">The sequence shown here is derived from an EMBL/GenBank/DDBJ whole genome shotgun (WGS) entry which is preliminary data.</text>
</comment>